<dbReference type="Proteomes" id="UP000009273">
    <property type="component" value="Segment"/>
</dbReference>
<dbReference type="EMBL" id="JN638751">
    <property type="protein sequence ID" value="AEO93308.1"/>
    <property type="molecule type" value="Genomic_DNA"/>
</dbReference>
<sequence>MDLVCRDGLCPICGKEMIDRKHAFSYGKEKRCINGCYSCSSFGKTFYDFIEWIKIFNLYYAPSAKEEIIEEIRKLKENDNYITEIIKMSKSE</sequence>
<proteinExistence type="predicted"/>
<name>G3MBA7_9CAUD</name>
<evidence type="ECO:0000313" key="1">
    <source>
        <dbReference type="EMBL" id="AEO93308.1"/>
    </source>
</evidence>
<protein>
    <submittedName>
        <fullName evidence="1">Gp37</fullName>
    </submittedName>
</protein>
<dbReference type="GeneID" id="18563256"/>
<evidence type="ECO:0000313" key="2">
    <source>
        <dbReference type="Proteomes" id="UP000009273"/>
    </source>
</evidence>
<gene>
    <name evidence="1" type="primary">37</name>
    <name evidence="1" type="ORF">G_37</name>
</gene>
<keyword evidence="2" id="KW-1185">Reference proteome</keyword>
<dbReference type="KEGG" id="vg:18563256"/>
<accession>G3MBA7</accession>
<dbReference type="RefSeq" id="YP_009015348.1">
    <property type="nucleotide sequence ID" value="NC_023719.1"/>
</dbReference>
<reference evidence="1 2" key="1">
    <citation type="submission" date="2011-09" db="EMBL/GenBank/DDBJ databases">
        <authorList>
            <person name="Pope W.H."/>
            <person name="Pedulla M.L."/>
            <person name="Ford M.E."/>
            <person name="Peebles C.L."/>
            <person name="Hatfull G.H."/>
            <person name="Hendrix R.W."/>
        </authorList>
    </citation>
    <scope>NUCLEOTIDE SEQUENCE [LARGE SCALE GENOMIC DNA]</scope>
    <source>
        <strain evidence="1">G</strain>
    </source>
</reference>
<organism evidence="1 2">
    <name type="scientific">Bacillus phage G</name>
    <dbReference type="NCBI Taxonomy" id="2884420"/>
    <lineage>
        <taxon>Viruses</taxon>
        <taxon>Duplodnaviria</taxon>
        <taxon>Heunggongvirae</taxon>
        <taxon>Uroviricota</taxon>
        <taxon>Caudoviricetes</taxon>
        <taxon>Donellivirus</taxon>
        <taxon>Donellivirus gee</taxon>
    </lineage>
</organism>